<proteinExistence type="predicted"/>
<dbReference type="PANTHER" id="PTHR22617:SF43">
    <property type="entry name" value="PROTEIN PILI"/>
    <property type="match status" value="1"/>
</dbReference>
<dbReference type="Pfam" id="PF01584">
    <property type="entry name" value="CheW"/>
    <property type="match status" value="1"/>
</dbReference>
<gene>
    <name evidence="2" type="ordered locus">Msip34_1752</name>
</gene>
<dbReference type="Proteomes" id="UP000002743">
    <property type="component" value="Chromosome"/>
</dbReference>
<protein>
    <submittedName>
        <fullName evidence="2">CheW protein</fullName>
    </submittedName>
</protein>
<dbReference type="SMART" id="SM00260">
    <property type="entry name" value="CheW"/>
    <property type="match status" value="1"/>
</dbReference>
<organism evidence="2 3">
    <name type="scientific">Methylovorus glucosotrophus (strain SIP3-4)</name>
    <dbReference type="NCBI Taxonomy" id="582744"/>
    <lineage>
        <taxon>Bacteria</taxon>
        <taxon>Pseudomonadati</taxon>
        <taxon>Pseudomonadota</taxon>
        <taxon>Betaproteobacteria</taxon>
        <taxon>Nitrosomonadales</taxon>
        <taxon>Methylophilaceae</taxon>
        <taxon>Methylovorus</taxon>
    </lineage>
</organism>
<dbReference type="STRING" id="582744.Msip34_1752"/>
<dbReference type="GO" id="GO:0006935">
    <property type="term" value="P:chemotaxis"/>
    <property type="evidence" value="ECO:0007669"/>
    <property type="project" value="InterPro"/>
</dbReference>
<dbReference type="SUPFAM" id="SSF50341">
    <property type="entry name" value="CheW-like"/>
    <property type="match status" value="1"/>
</dbReference>
<feature type="domain" description="CheW-like" evidence="1">
    <location>
        <begin position="28"/>
        <end position="166"/>
    </location>
</feature>
<evidence type="ECO:0000313" key="3">
    <source>
        <dbReference type="Proteomes" id="UP000002743"/>
    </source>
</evidence>
<dbReference type="HOGENOM" id="CLU_048995_6_0_4"/>
<dbReference type="PROSITE" id="PS50851">
    <property type="entry name" value="CHEW"/>
    <property type="match status" value="1"/>
</dbReference>
<evidence type="ECO:0000313" key="2">
    <source>
        <dbReference type="EMBL" id="ACT50997.1"/>
    </source>
</evidence>
<dbReference type="GO" id="GO:0005829">
    <property type="term" value="C:cytosol"/>
    <property type="evidence" value="ECO:0007669"/>
    <property type="project" value="TreeGrafter"/>
</dbReference>
<dbReference type="KEGG" id="mei:Msip34_1752"/>
<dbReference type="EMBL" id="CP001674">
    <property type="protein sequence ID" value="ACT50997.1"/>
    <property type="molecule type" value="Genomic_DNA"/>
</dbReference>
<reference evidence="2 3" key="2">
    <citation type="journal article" date="2011" name="J. Bacteriol.">
        <title>Genomes of three methylotrophs from a single niche uncover genetic and metabolic divergence of Methylophilaceae.</title>
        <authorList>
            <person name="Lapidus A."/>
            <person name="Clum A."/>
            <person name="Labutti K."/>
            <person name="Kaluzhnaya M.G."/>
            <person name="Lim S."/>
            <person name="Beck D.A."/>
            <person name="Glavina Del Rio T."/>
            <person name="Nolan M."/>
            <person name="Mavromatis K."/>
            <person name="Huntemann M."/>
            <person name="Lucas S."/>
            <person name="Lidstrom M.E."/>
            <person name="Ivanova N."/>
            <person name="Chistoserdova L."/>
        </authorList>
    </citation>
    <scope>NUCLEOTIDE SEQUENCE [LARGE SCALE GENOMIC DNA]</scope>
    <source>
        <strain evidence="2 3">SIP3-4</strain>
    </source>
</reference>
<dbReference type="AlphaFoldDB" id="C6X6K4"/>
<reference evidence="3" key="1">
    <citation type="submission" date="2009-07" db="EMBL/GenBank/DDBJ databases">
        <title>Complete sequence of chromosome of Methylovorus sp. SIP3-4.</title>
        <authorList>
            <person name="Lucas S."/>
            <person name="Copeland A."/>
            <person name="Lapidus A."/>
            <person name="Glavina del Rio T."/>
            <person name="Tice H."/>
            <person name="Bruce D."/>
            <person name="Goodwin L."/>
            <person name="Pitluck S."/>
            <person name="Clum A."/>
            <person name="Larimer F."/>
            <person name="Land M."/>
            <person name="Hauser L."/>
            <person name="Kyrpides N."/>
            <person name="Mikhailova N."/>
            <person name="Kayluzhnaya M."/>
            <person name="Chistoserdova L."/>
        </authorList>
    </citation>
    <scope>NUCLEOTIDE SEQUENCE [LARGE SCALE GENOMIC DNA]</scope>
    <source>
        <strain evidence="3">SIP3-4</strain>
    </source>
</reference>
<dbReference type="RefSeq" id="WP_015830396.1">
    <property type="nucleotide sequence ID" value="NC_012969.1"/>
</dbReference>
<dbReference type="InterPro" id="IPR039315">
    <property type="entry name" value="CheW"/>
</dbReference>
<dbReference type="GO" id="GO:0007165">
    <property type="term" value="P:signal transduction"/>
    <property type="evidence" value="ECO:0007669"/>
    <property type="project" value="InterPro"/>
</dbReference>
<dbReference type="InterPro" id="IPR002545">
    <property type="entry name" value="CheW-lke_dom"/>
</dbReference>
<dbReference type="Gene3D" id="2.40.50.180">
    <property type="entry name" value="CheA-289, Domain 4"/>
    <property type="match status" value="1"/>
</dbReference>
<dbReference type="OrthoDB" id="5298045at2"/>
<dbReference type="eggNOG" id="COG0835">
    <property type="taxonomic scope" value="Bacteria"/>
</dbReference>
<evidence type="ECO:0000259" key="1">
    <source>
        <dbReference type="PROSITE" id="PS50851"/>
    </source>
</evidence>
<keyword evidence="3" id="KW-1185">Reference proteome</keyword>
<dbReference type="PANTHER" id="PTHR22617">
    <property type="entry name" value="CHEMOTAXIS SENSOR HISTIDINE KINASE-RELATED"/>
    <property type="match status" value="1"/>
</dbReference>
<accession>C6X6K4</accession>
<sequence>MARLNLHEYQQDILARLQEVTANAGSTSSSRLGVEVGGQHWLINLRDISEVLPVPDISPVPLTRSWFLGMANVRGNLYGITDLAAFMGGPFTSMTAQSRILLVHERYQVNAALLIDRLVGLRTLESMTVQTPEPGEPDTHGEHYKDEHGQVWQVLALEGLLTGSEFMQVAA</sequence>
<dbReference type="InterPro" id="IPR036061">
    <property type="entry name" value="CheW-like_dom_sf"/>
</dbReference>
<name>C6X6K4_METGS</name>